<dbReference type="GO" id="GO:0005096">
    <property type="term" value="F:GTPase activator activity"/>
    <property type="evidence" value="ECO:0007669"/>
    <property type="project" value="InterPro"/>
</dbReference>
<reference evidence="2" key="1">
    <citation type="journal article" date="2017" name="Plant J.">
        <title>The pomegranate (Punica granatum L.) genome and the genomics of punicalagin biosynthesis.</title>
        <authorList>
            <person name="Qin G."/>
            <person name="Xu C."/>
            <person name="Ming R."/>
            <person name="Tang H."/>
            <person name="Guyot R."/>
            <person name="Kramer E.M."/>
            <person name="Hu Y."/>
            <person name="Yi X."/>
            <person name="Qi Y."/>
            <person name="Xu X."/>
            <person name="Gao Z."/>
            <person name="Pan H."/>
            <person name="Jian J."/>
            <person name="Tian Y."/>
            <person name="Yue Z."/>
            <person name="Xu Y."/>
        </authorList>
    </citation>
    <scope>NUCLEOTIDE SEQUENCE [LARGE SCALE GENOMIC DNA]</scope>
    <source>
        <strain evidence="2">cv. Dabenzi</strain>
    </source>
</reference>
<dbReference type="InterPro" id="IPR045700">
    <property type="entry name" value="Rab3GAP1"/>
</dbReference>
<gene>
    <name evidence="1" type="ORF">CDL15_Pgr019415</name>
</gene>
<dbReference type="Proteomes" id="UP000197138">
    <property type="component" value="Unassembled WGS sequence"/>
</dbReference>
<proteinExistence type="predicted"/>
<organism evidence="1 2">
    <name type="scientific">Punica granatum</name>
    <name type="common">Pomegranate</name>
    <dbReference type="NCBI Taxonomy" id="22663"/>
    <lineage>
        <taxon>Eukaryota</taxon>
        <taxon>Viridiplantae</taxon>
        <taxon>Streptophyta</taxon>
        <taxon>Embryophyta</taxon>
        <taxon>Tracheophyta</taxon>
        <taxon>Spermatophyta</taxon>
        <taxon>Magnoliopsida</taxon>
        <taxon>eudicotyledons</taxon>
        <taxon>Gunneridae</taxon>
        <taxon>Pentapetalae</taxon>
        <taxon>rosids</taxon>
        <taxon>malvids</taxon>
        <taxon>Myrtales</taxon>
        <taxon>Lythraceae</taxon>
        <taxon>Punica</taxon>
    </lineage>
</organism>
<dbReference type="PANTHER" id="PTHR21422">
    <property type="entry name" value="RAB3 GTPASE-ACTIVATING PROTEIN CATALYTIC SUBUNIT"/>
    <property type="match status" value="1"/>
</dbReference>
<accession>A0A218XTF8</accession>
<sequence>MVYTSFRAAADTINQTNYGRLKPMETKMDQLYLTMASTLRRLQANLVSAGSETIEDLRRLIVIFRHVEKLMTVVASLHRKFLQAPSLSETIFNNYYKFHFKSPLSWPQEFSIKTKREKL</sequence>
<evidence type="ECO:0000313" key="2">
    <source>
        <dbReference type="Proteomes" id="UP000197138"/>
    </source>
</evidence>
<protein>
    <submittedName>
        <fullName evidence="1">Uncharacterized protein</fullName>
    </submittedName>
</protein>
<dbReference type="AlphaFoldDB" id="A0A218XTF8"/>
<dbReference type="PANTHER" id="PTHR21422:SF9">
    <property type="entry name" value="RAB3 GTPASE-ACTIVATING PROTEIN CATALYTIC SUBUNIT"/>
    <property type="match status" value="1"/>
</dbReference>
<comment type="caution">
    <text evidence="1">The sequence shown here is derived from an EMBL/GenBank/DDBJ whole genome shotgun (WGS) entry which is preliminary data.</text>
</comment>
<name>A0A218XTF8_PUNGR</name>
<dbReference type="EMBL" id="MTKT01000805">
    <property type="protein sequence ID" value="OWM87831.1"/>
    <property type="molecule type" value="Genomic_DNA"/>
</dbReference>
<evidence type="ECO:0000313" key="1">
    <source>
        <dbReference type="EMBL" id="OWM87831.1"/>
    </source>
</evidence>